<sequence length="698" mass="80170">MFLGVRSVVRKKLCKDALLLRIPSCLYRDDNYPASVTDNKFRRPWTRAVSILGKTDISVLDQWKASLTVDEFLEKKTVTGMVTQLNCEFDEIVPSSNPNSQTEAEEASLYTHKEYKEFFTLVTCLEKCPSLQAQKQDLSIDEEIIFVSYLMAYKSHLPTLHTLLSRLKLFLVKDPLPDFKAQISTEAKFFRECFSFQGDVKCFVKEDFYMDKEDFCQEKLKDTVDLTIKHGVDLEDIKCSSIEILTIQNQCEPEYRQPGELEMPLTHLDLTNHHSSVNSLCAELQTFPSSPICKINLLTAEESANKYHMLWQLESCRSSLNSFLIRDLKKIFSVEEEKLVVNPINAEWWKEARLNLTETLEPLSTCLCHNNLSSDDAKLEAFLPTSVPQLEPWLEHEDCSSPLTLINEQSTNDHLSPPQKTPSPTKEVSDLHLSDECVSVERPRKEEKPKHDLELGYGIIQNKENKDHLELDSPVPSTESSSSSRIEKASFKHGKKWENNLDLLSDFIMLRNKYPTCTSKTEVTDNDGKDELQNEELSLTLQEESPIVCNNKTLEKTSQERRADSVIEIPASDSQCQAYCLLEAAASPILEKLVCLCTLPATNWKFATVIFDQTRFLLKEQEKIISDAIHEGYLSNAKDIYKSVFGSCLYDIWRQLEIVQFIRGKKPETNYKIRELQCQILNWMQSEQQIKLFSVSRN</sequence>
<name>A0A212CML9_CEREH</name>
<dbReference type="GO" id="GO:0000712">
    <property type="term" value="P:resolution of meiotic recombination intermediates"/>
    <property type="evidence" value="ECO:0007669"/>
    <property type="project" value="InterPro"/>
</dbReference>
<evidence type="ECO:0000313" key="3">
    <source>
        <dbReference type="Proteomes" id="UP000242450"/>
    </source>
</evidence>
<gene>
    <name evidence="2" type="ORF">Celaphus_00016930</name>
</gene>
<organism evidence="2 3">
    <name type="scientific">Cervus elaphus hippelaphus</name>
    <name type="common">European red deer</name>
    <dbReference type="NCBI Taxonomy" id="46360"/>
    <lineage>
        <taxon>Eukaryota</taxon>
        <taxon>Metazoa</taxon>
        <taxon>Chordata</taxon>
        <taxon>Craniata</taxon>
        <taxon>Vertebrata</taxon>
        <taxon>Euteleostomi</taxon>
        <taxon>Mammalia</taxon>
        <taxon>Eutheria</taxon>
        <taxon>Laurasiatheria</taxon>
        <taxon>Artiodactyla</taxon>
        <taxon>Ruminantia</taxon>
        <taxon>Pecora</taxon>
        <taxon>Cervidae</taxon>
        <taxon>Cervinae</taxon>
        <taxon>Cervus</taxon>
    </lineage>
</organism>
<proteinExistence type="predicted"/>
<protein>
    <submittedName>
        <fullName evidence="2">Uncharacterized protein</fullName>
    </submittedName>
</protein>
<dbReference type="Proteomes" id="UP000242450">
    <property type="component" value="Chromosome 16"/>
</dbReference>
<dbReference type="GO" id="GO:0000794">
    <property type="term" value="C:condensed nuclear chromosome"/>
    <property type="evidence" value="ECO:0007669"/>
    <property type="project" value="InterPro"/>
</dbReference>
<feature type="region of interest" description="Disordered" evidence="1">
    <location>
        <begin position="408"/>
        <end position="432"/>
    </location>
</feature>
<evidence type="ECO:0000313" key="2">
    <source>
        <dbReference type="EMBL" id="OWK07289.1"/>
    </source>
</evidence>
<reference evidence="2 3" key="1">
    <citation type="journal article" date="2018" name="Mol. Genet. Genomics">
        <title>The red deer Cervus elaphus genome CerEla1.0: sequencing, annotating, genes, and chromosomes.</title>
        <authorList>
            <person name="Bana N.A."/>
            <person name="Nyiri A."/>
            <person name="Nagy J."/>
            <person name="Frank K."/>
            <person name="Nagy T."/>
            <person name="Steger V."/>
            <person name="Schiller M."/>
            <person name="Lakatos P."/>
            <person name="Sugar L."/>
            <person name="Horn P."/>
            <person name="Barta E."/>
            <person name="Orosz L."/>
        </authorList>
    </citation>
    <scope>NUCLEOTIDE SEQUENCE [LARGE SCALE GENOMIC DNA]</scope>
    <source>
        <strain evidence="2">Hungarian</strain>
    </source>
</reference>
<evidence type="ECO:0000256" key="1">
    <source>
        <dbReference type="SAM" id="MobiDB-lite"/>
    </source>
</evidence>
<dbReference type="GO" id="GO:0003697">
    <property type="term" value="F:single-stranded DNA binding"/>
    <property type="evidence" value="ECO:0007669"/>
    <property type="project" value="TreeGrafter"/>
</dbReference>
<dbReference type="InterPro" id="IPR039991">
    <property type="entry name" value="SHOC1"/>
</dbReference>
<dbReference type="GO" id="GO:0016887">
    <property type="term" value="F:ATP hydrolysis activity"/>
    <property type="evidence" value="ECO:0007669"/>
    <property type="project" value="InterPro"/>
</dbReference>
<accession>A0A212CML9</accession>
<dbReference type="AlphaFoldDB" id="A0A212CML9"/>
<dbReference type="OrthoDB" id="9909657at2759"/>
<feature type="region of interest" description="Disordered" evidence="1">
    <location>
        <begin position="464"/>
        <end position="491"/>
    </location>
</feature>
<dbReference type="Pfam" id="PF17825">
    <property type="entry name" value="DUF5587"/>
    <property type="match status" value="2"/>
</dbReference>
<dbReference type="EMBL" id="MKHE01000016">
    <property type="protein sequence ID" value="OWK07289.1"/>
    <property type="molecule type" value="Genomic_DNA"/>
</dbReference>
<dbReference type="PANTHER" id="PTHR35668">
    <property type="entry name" value="PROTEIN SHORTAGE IN CHIASMATA 1 ORTHOLOG"/>
    <property type="match status" value="1"/>
</dbReference>
<feature type="compositionally biased region" description="Low complexity" evidence="1">
    <location>
        <begin position="473"/>
        <end position="484"/>
    </location>
</feature>
<keyword evidence="3" id="KW-1185">Reference proteome</keyword>
<dbReference type="PANTHER" id="PTHR35668:SF1">
    <property type="entry name" value="PROTEIN SHORTAGE IN CHIASMATA 1 ORTHOLOG"/>
    <property type="match status" value="1"/>
</dbReference>
<comment type="caution">
    <text evidence="2">The sequence shown here is derived from an EMBL/GenBank/DDBJ whole genome shotgun (WGS) entry which is preliminary data.</text>
</comment>